<evidence type="ECO:0000313" key="3">
    <source>
        <dbReference type="Proteomes" id="UP000604046"/>
    </source>
</evidence>
<keyword evidence="3" id="KW-1185">Reference proteome</keyword>
<accession>A0A812LIG9</accession>
<evidence type="ECO:0000313" key="2">
    <source>
        <dbReference type="EMBL" id="CAE7242189.1"/>
    </source>
</evidence>
<gene>
    <name evidence="2" type="ORF">SNAT2548_LOCUS11081</name>
</gene>
<proteinExistence type="predicted"/>
<name>A0A812LIG9_9DINO</name>
<reference evidence="2" key="1">
    <citation type="submission" date="2021-02" db="EMBL/GenBank/DDBJ databases">
        <authorList>
            <person name="Dougan E. K."/>
            <person name="Rhodes N."/>
            <person name="Thang M."/>
            <person name="Chan C."/>
        </authorList>
    </citation>
    <scope>NUCLEOTIDE SEQUENCE</scope>
</reference>
<organism evidence="2 3">
    <name type="scientific">Symbiodinium natans</name>
    <dbReference type="NCBI Taxonomy" id="878477"/>
    <lineage>
        <taxon>Eukaryota</taxon>
        <taxon>Sar</taxon>
        <taxon>Alveolata</taxon>
        <taxon>Dinophyceae</taxon>
        <taxon>Suessiales</taxon>
        <taxon>Symbiodiniaceae</taxon>
        <taxon>Symbiodinium</taxon>
    </lineage>
</organism>
<sequence length="94" mass="10018">MAGSASEEEAKYTLEGANDIEPLPDGTGSWLAHRASKDVAGSGPGQDWIAEAERELRFLIKSPVTAYQVFSDPDGQVLANIASSAAFQAEFRAF</sequence>
<dbReference type="Proteomes" id="UP000604046">
    <property type="component" value="Unassembled WGS sequence"/>
</dbReference>
<feature type="region of interest" description="Disordered" evidence="1">
    <location>
        <begin position="1"/>
        <end position="28"/>
    </location>
</feature>
<dbReference type="EMBL" id="CAJNDS010000962">
    <property type="protein sequence ID" value="CAE7242189.1"/>
    <property type="molecule type" value="Genomic_DNA"/>
</dbReference>
<evidence type="ECO:0000256" key="1">
    <source>
        <dbReference type="SAM" id="MobiDB-lite"/>
    </source>
</evidence>
<comment type="caution">
    <text evidence="2">The sequence shown here is derived from an EMBL/GenBank/DDBJ whole genome shotgun (WGS) entry which is preliminary data.</text>
</comment>
<protein>
    <submittedName>
        <fullName evidence="2">Uncharacterized protein</fullName>
    </submittedName>
</protein>
<dbReference type="AlphaFoldDB" id="A0A812LIG9"/>